<gene>
    <name evidence="6" type="ORF">DFJ68_2056</name>
</gene>
<keyword evidence="2" id="KW-0347">Helicase</keyword>
<organism evidence="6 7">
    <name type="scientific">Terracoccus luteus</name>
    <dbReference type="NCBI Taxonomy" id="53356"/>
    <lineage>
        <taxon>Bacteria</taxon>
        <taxon>Bacillati</taxon>
        <taxon>Actinomycetota</taxon>
        <taxon>Actinomycetes</taxon>
        <taxon>Micrococcales</taxon>
        <taxon>Intrasporangiaceae</taxon>
        <taxon>Terracoccus</taxon>
    </lineage>
</organism>
<dbReference type="Gene3D" id="3.90.320.10">
    <property type="match status" value="1"/>
</dbReference>
<keyword evidence="1" id="KW-0227">DNA damage</keyword>
<keyword evidence="3" id="KW-0234">DNA repair</keyword>
<feature type="domain" description="PD-(D/E)XK endonuclease-like" evidence="5">
    <location>
        <begin position="25"/>
        <end position="267"/>
    </location>
</feature>
<evidence type="ECO:0000256" key="3">
    <source>
        <dbReference type="ARBA" id="ARBA00023204"/>
    </source>
</evidence>
<dbReference type="AlphaFoldDB" id="A0A495Y362"/>
<sequence length="286" mass="31850">MSSPPSVRPEQTGFAGMPTPLYGSSPSRLLAWLDCPRRYRMQYLDRPRPAARPQRAHTSVGIATHNVLRDFWDLPASQRTPQGVAELVRTSWIDVGFRDPEQSAAWRSRVRQAVTDYLRGIDRENQPVGIERSVSLKTDTIAVTGRIDRLDDRGDEVAVVDYKTGRAVPTDDDARTSLPLALYAVAAARMWRKPCTTVELHHVPSNTVARHRHTPESLQRKVAEAESIATDLRRADAEYADVGADSPRFAPRPSALCSWCDFRAHCPEGQAQGPEKSDWAGLVTTD</sequence>
<dbReference type="GO" id="GO:0006281">
    <property type="term" value="P:DNA repair"/>
    <property type="evidence" value="ECO:0007669"/>
    <property type="project" value="UniProtKB-KW"/>
</dbReference>
<dbReference type="Pfam" id="PF12705">
    <property type="entry name" value="PDDEXK_1"/>
    <property type="match status" value="1"/>
</dbReference>
<dbReference type="Proteomes" id="UP000278440">
    <property type="component" value="Unassembled WGS sequence"/>
</dbReference>
<accession>A0A495Y362</accession>
<keyword evidence="7" id="KW-1185">Reference proteome</keyword>
<evidence type="ECO:0000313" key="6">
    <source>
        <dbReference type="EMBL" id="RKT78608.1"/>
    </source>
</evidence>
<protein>
    <submittedName>
        <fullName evidence="6">RecB family exonuclease</fullName>
    </submittedName>
</protein>
<reference evidence="6 7" key="1">
    <citation type="submission" date="2018-10" db="EMBL/GenBank/DDBJ databases">
        <title>Sequencing the genomes of 1000 actinobacteria strains.</title>
        <authorList>
            <person name="Klenk H.-P."/>
        </authorList>
    </citation>
    <scope>NUCLEOTIDE SEQUENCE [LARGE SCALE GENOMIC DNA]</scope>
    <source>
        <strain evidence="6 7">DSM 44267</strain>
    </source>
</reference>
<evidence type="ECO:0000256" key="1">
    <source>
        <dbReference type="ARBA" id="ARBA00022763"/>
    </source>
</evidence>
<evidence type="ECO:0000256" key="4">
    <source>
        <dbReference type="SAM" id="MobiDB-lite"/>
    </source>
</evidence>
<evidence type="ECO:0000259" key="5">
    <source>
        <dbReference type="Pfam" id="PF12705"/>
    </source>
</evidence>
<keyword evidence="2" id="KW-0547">Nucleotide-binding</keyword>
<evidence type="ECO:0000313" key="7">
    <source>
        <dbReference type="Proteomes" id="UP000278440"/>
    </source>
</evidence>
<dbReference type="InterPro" id="IPR038726">
    <property type="entry name" value="PDDEXK_AddAB-type"/>
</dbReference>
<name>A0A495Y362_9MICO</name>
<evidence type="ECO:0000256" key="2">
    <source>
        <dbReference type="ARBA" id="ARBA00022806"/>
    </source>
</evidence>
<dbReference type="EMBL" id="RBXT01000001">
    <property type="protein sequence ID" value="RKT78608.1"/>
    <property type="molecule type" value="Genomic_DNA"/>
</dbReference>
<keyword evidence="6" id="KW-0269">Exonuclease</keyword>
<dbReference type="RefSeq" id="WP_245963583.1">
    <property type="nucleotide sequence ID" value="NZ_RBXT01000001.1"/>
</dbReference>
<keyword evidence="6" id="KW-0378">Hydrolase</keyword>
<dbReference type="InterPro" id="IPR011604">
    <property type="entry name" value="PDDEXK-like_dom_sf"/>
</dbReference>
<keyword evidence="2" id="KW-0067">ATP-binding</keyword>
<comment type="caution">
    <text evidence="6">The sequence shown here is derived from an EMBL/GenBank/DDBJ whole genome shotgun (WGS) entry which is preliminary data.</text>
</comment>
<dbReference type="GO" id="GO:0004386">
    <property type="term" value="F:helicase activity"/>
    <property type="evidence" value="ECO:0007669"/>
    <property type="project" value="UniProtKB-KW"/>
</dbReference>
<keyword evidence="6" id="KW-0540">Nuclease</keyword>
<feature type="region of interest" description="Disordered" evidence="4">
    <location>
        <begin position="1"/>
        <end position="20"/>
    </location>
</feature>
<dbReference type="GO" id="GO:0004527">
    <property type="term" value="F:exonuclease activity"/>
    <property type="evidence" value="ECO:0007669"/>
    <property type="project" value="UniProtKB-KW"/>
</dbReference>
<proteinExistence type="predicted"/>